<comment type="catalytic activity">
    <reaction evidence="13">
        <text>Ni(2+)(out) + ATP + H2O = Ni(2+)(in) + ADP + phosphate + H(+)</text>
        <dbReference type="Rhea" id="RHEA:15557"/>
        <dbReference type="ChEBI" id="CHEBI:15377"/>
        <dbReference type="ChEBI" id="CHEBI:15378"/>
        <dbReference type="ChEBI" id="CHEBI:30616"/>
        <dbReference type="ChEBI" id="CHEBI:43474"/>
        <dbReference type="ChEBI" id="CHEBI:49786"/>
        <dbReference type="ChEBI" id="CHEBI:456216"/>
        <dbReference type="EC" id="7.2.2.11"/>
    </reaction>
    <physiologicalReaction direction="left-to-right" evidence="13">
        <dbReference type="Rhea" id="RHEA:15558"/>
    </physiologicalReaction>
</comment>
<evidence type="ECO:0000256" key="4">
    <source>
        <dbReference type="ARBA" id="ARBA00022475"/>
    </source>
</evidence>
<dbReference type="RefSeq" id="WP_213161511.1">
    <property type="nucleotide sequence ID" value="NZ_CP058214.1"/>
</dbReference>
<feature type="domain" description="ABC transporter" evidence="14">
    <location>
        <begin position="7"/>
        <end position="263"/>
    </location>
</feature>
<organism evidence="15 16">
    <name type="scientific">Kaustia mangrovi</name>
    <dbReference type="NCBI Taxonomy" id="2593653"/>
    <lineage>
        <taxon>Bacteria</taxon>
        <taxon>Pseudomonadati</taxon>
        <taxon>Pseudomonadota</taxon>
        <taxon>Alphaproteobacteria</taxon>
        <taxon>Hyphomicrobiales</taxon>
        <taxon>Parvibaculaceae</taxon>
        <taxon>Kaustia</taxon>
    </lineage>
</organism>
<dbReference type="GO" id="GO:0015413">
    <property type="term" value="F:ABC-type nickel transporter activity"/>
    <property type="evidence" value="ECO:0007669"/>
    <property type="project" value="UniProtKB-EC"/>
</dbReference>
<keyword evidence="7" id="KW-1278">Translocase</keyword>
<evidence type="ECO:0000256" key="6">
    <source>
        <dbReference type="ARBA" id="ARBA00022840"/>
    </source>
</evidence>
<evidence type="ECO:0000259" key="14">
    <source>
        <dbReference type="PROSITE" id="PS50893"/>
    </source>
</evidence>
<name>A0A7S8HD12_9HYPH</name>
<dbReference type="InterPro" id="IPR003439">
    <property type="entry name" value="ABC_transporter-like_ATP-bd"/>
</dbReference>
<evidence type="ECO:0000256" key="10">
    <source>
        <dbReference type="ARBA" id="ARBA00038669"/>
    </source>
</evidence>
<evidence type="ECO:0000313" key="16">
    <source>
        <dbReference type="Proteomes" id="UP000593594"/>
    </source>
</evidence>
<proteinExistence type="inferred from homology"/>
<dbReference type="InterPro" id="IPR027417">
    <property type="entry name" value="P-loop_NTPase"/>
</dbReference>
<dbReference type="CDD" id="cd03257">
    <property type="entry name" value="ABC_NikE_OppD_transporters"/>
    <property type="match status" value="1"/>
</dbReference>
<gene>
    <name evidence="15" type="ORF">HW532_16455</name>
</gene>
<dbReference type="FunFam" id="3.40.50.300:FF:000016">
    <property type="entry name" value="Oligopeptide ABC transporter ATP-binding component"/>
    <property type="match status" value="1"/>
</dbReference>
<dbReference type="KEGG" id="kmn:HW532_16455"/>
<dbReference type="GO" id="GO:0005886">
    <property type="term" value="C:plasma membrane"/>
    <property type="evidence" value="ECO:0007669"/>
    <property type="project" value="UniProtKB-SubCell"/>
</dbReference>
<evidence type="ECO:0000256" key="11">
    <source>
        <dbReference type="ARBA" id="ARBA00039098"/>
    </source>
</evidence>
<dbReference type="GO" id="GO:0005524">
    <property type="term" value="F:ATP binding"/>
    <property type="evidence" value="ECO:0007669"/>
    <property type="project" value="UniProtKB-KW"/>
</dbReference>
<evidence type="ECO:0000256" key="7">
    <source>
        <dbReference type="ARBA" id="ARBA00022967"/>
    </source>
</evidence>
<dbReference type="InterPro" id="IPR050388">
    <property type="entry name" value="ABC_Ni/Peptide_Import"/>
</dbReference>
<dbReference type="SUPFAM" id="SSF52540">
    <property type="entry name" value="P-loop containing nucleoside triphosphate hydrolases"/>
    <property type="match status" value="1"/>
</dbReference>
<dbReference type="GO" id="GO:0016887">
    <property type="term" value="F:ATP hydrolysis activity"/>
    <property type="evidence" value="ECO:0007669"/>
    <property type="project" value="InterPro"/>
</dbReference>
<dbReference type="Gene3D" id="3.40.50.300">
    <property type="entry name" value="P-loop containing nucleotide triphosphate hydrolases"/>
    <property type="match status" value="1"/>
</dbReference>
<evidence type="ECO:0000256" key="2">
    <source>
        <dbReference type="ARBA" id="ARBA00005417"/>
    </source>
</evidence>
<evidence type="ECO:0000256" key="9">
    <source>
        <dbReference type="ARBA" id="ARBA00023136"/>
    </source>
</evidence>
<dbReference type="PROSITE" id="PS50893">
    <property type="entry name" value="ABC_TRANSPORTER_2"/>
    <property type="match status" value="1"/>
</dbReference>
<dbReference type="EC" id="7.2.2.11" evidence="11"/>
<accession>A0A7S8HD12</accession>
<dbReference type="Pfam" id="PF00005">
    <property type="entry name" value="ABC_tran"/>
    <property type="match status" value="1"/>
</dbReference>
<dbReference type="NCBIfam" id="TIGR01727">
    <property type="entry name" value="oligo_HPY"/>
    <property type="match status" value="1"/>
</dbReference>
<dbReference type="Proteomes" id="UP000593594">
    <property type="component" value="Chromosome"/>
</dbReference>
<evidence type="ECO:0000256" key="1">
    <source>
        <dbReference type="ARBA" id="ARBA00004417"/>
    </source>
</evidence>
<dbReference type="InterPro" id="IPR017871">
    <property type="entry name" value="ABC_transporter-like_CS"/>
</dbReference>
<dbReference type="PROSITE" id="PS00211">
    <property type="entry name" value="ABC_TRANSPORTER_1"/>
    <property type="match status" value="1"/>
</dbReference>
<dbReference type="PANTHER" id="PTHR43297:SF13">
    <property type="entry name" value="NICKEL ABC TRANSPORTER, ATP-BINDING PROTEIN"/>
    <property type="match status" value="1"/>
</dbReference>
<evidence type="ECO:0000256" key="3">
    <source>
        <dbReference type="ARBA" id="ARBA00022448"/>
    </source>
</evidence>
<evidence type="ECO:0000256" key="12">
    <source>
        <dbReference type="ARBA" id="ARBA00044143"/>
    </source>
</evidence>
<dbReference type="PANTHER" id="PTHR43297">
    <property type="entry name" value="OLIGOPEPTIDE TRANSPORT ATP-BINDING PROTEIN APPD"/>
    <property type="match status" value="1"/>
</dbReference>
<keyword evidence="4" id="KW-1003">Cell membrane</keyword>
<evidence type="ECO:0000256" key="13">
    <source>
        <dbReference type="ARBA" id="ARBA00048610"/>
    </source>
</evidence>
<evidence type="ECO:0000256" key="5">
    <source>
        <dbReference type="ARBA" id="ARBA00022741"/>
    </source>
</evidence>
<keyword evidence="8" id="KW-0406">Ion transport</keyword>
<comment type="similarity">
    <text evidence="2">Belongs to the ABC transporter superfamily.</text>
</comment>
<dbReference type="SMART" id="SM00382">
    <property type="entry name" value="AAA"/>
    <property type="match status" value="1"/>
</dbReference>
<keyword evidence="6 15" id="KW-0067">ATP-binding</keyword>
<dbReference type="InterPro" id="IPR003593">
    <property type="entry name" value="AAA+_ATPase"/>
</dbReference>
<keyword evidence="16" id="KW-1185">Reference proteome</keyword>
<comment type="subcellular location">
    <subcellularLocation>
        <location evidence="1">Cell inner membrane</location>
        <topology evidence="1">Peripheral membrane protein</topology>
    </subcellularLocation>
</comment>
<evidence type="ECO:0000256" key="8">
    <source>
        <dbReference type="ARBA" id="ARBA00023065"/>
    </source>
</evidence>
<dbReference type="AlphaFoldDB" id="A0A7S8HD12"/>
<evidence type="ECO:0000313" key="15">
    <source>
        <dbReference type="EMBL" id="QPC44145.1"/>
    </source>
</evidence>
<dbReference type="EMBL" id="CP058214">
    <property type="protein sequence ID" value="QPC44145.1"/>
    <property type="molecule type" value="Genomic_DNA"/>
</dbReference>
<protein>
    <recommendedName>
        <fullName evidence="12">Nickel import system ATP-binding protein NikD</fullName>
        <ecNumber evidence="11">7.2.2.11</ecNumber>
    </recommendedName>
</protein>
<dbReference type="InterPro" id="IPR013563">
    <property type="entry name" value="Oligopep_ABC_C"/>
</dbReference>
<keyword evidence="3" id="KW-0813">Transport</keyword>
<reference evidence="15 16" key="1">
    <citation type="submission" date="2020-06" db="EMBL/GenBank/DDBJ databases">
        <title>Genome sequence of 2 isolates from Red Sea Mangroves.</title>
        <authorList>
            <person name="Sefrji F."/>
            <person name="Michoud G."/>
            <person name="Merlino G."/>
            <person name="Daffonchio D."/>
        </authorList>
    </citation>
    <scope>NUCLEOTIDE SEQUENCE [LARGE SCALE GENOMIC DNA]</scope>
    <source>
        <strain evidence="15 16">R1DC25</strain>
    </source>
</reference>
<keyword evidence="9" id="KW-0472">Membrane</keyword>
<keyword evidence="5" id="KW-0547">Nucleotide-binding</keyword>
<comment type="subunit">
    <text evidence="10">The complex is composed of two ATP-binding proteins (NikD and NikE), two transmembrane proteins (NikB and NikC) and a solute-binding protein (NikA).</text>
</comment>
<dbReference type="GO" id="GO:0015833">
    <property type="term" value="P:peptide transport"/>
    <property type="evidence" value="ECO:0007669"/>
    <property type="project" value="InterPro"/>
</dbReference>
<dbReference type="Pfam" id="PF08352">
    <property type="entry name" value="oligo_HPY"/>
    <property type="match status" value="1"/>
</dbReference>
<sequence>MTATNLLEVRNLTTGFRLRDNEIRVVEGVDFDVKRGEVLGIIGESGSGKTVSCMSILRLLPEHTAIDADRIRFDGEEIAGWPESEFAALRGRRMAMIFQDPVGSFNPVKTIGWHFRHASRRVADSRPELFADRDAWRREAVAVLGRVGIPHGAQILKSYPHQLSGGMLQRALIALILQLRPSLVVADEPTTNLDNIVEHQIIELFQRLKEETGASFLFITHDMSVAAKLCDRIAVMYAGQIVEIGPAKDLLADPKHPYSQGLVRTATELVERVDRLREIPGELPNWRSMPAGCRFEPRCPHAREGCTAAQPMRFPGPGREVRCLLYDG</sequence>